<feature type="compositionally biased region" description="Polar residues" evidence="1">
    <location>
        <begin position="562"/>
        <end position="574"/>
    </location>
</feature>
<keyword evidence="4" id="KW-1185">Reference proteome</keyword>
<feature type="region of interest" description="Disordered" evidence="1">
    <location>
        <begin position="1"/>
        <end position="21"/>
    </location>
</feature>
<evidence type="ECO:0000256" key="1">
    <source>
        <dbReference type="SAM" id="MobiDB-lite"/>
    </source>
</evidence>
<feature type="region of interest" description="Disordered" evidence="1">
    <location>
        <begin position="106"/>
        <end position="149"/>
    </location>
</feature>
<feature type="compositionally biased region" description="Basic and acidic residues" evidence="1">
    <location>
        <begin position="609"/>
        <end position="623"/>
    </location>
</feature>
<name>A0A9X2VL08_9PSEU</name>
<gene>
    <name evidence="3" type="ORF">NZH93_09625</name>
</gene>
<feature type="region of interest" description="Disordered" evidence="1">
    <location>
        <begin position="551"/>
        <end position="623"/>
    </location>
</feature>
<feature type="domain" description="eCIS core" evidence="2">
    <location>
        <begin position="444"/>
        <end position="519"/>
    </location>
</feature>
<dbReference type="Proteomes" id="UP001141259">
    <property type="component" value="Unassembled WGS sequence"/>
</dbReference>
<dbReference type="InterPro" id="IPR025295">
    <property type="entry name" value="eCIS_core_dom"/>
</dbReference>
<feature type="compositionally biased region" description="Pro residues" evidence="1">
    <location>
        <begin position="107"/>
        <end position="122"/>
    </location>
</feature>
<feature type="region of interest" description="Disordered" evidence="1">
    <location>
        <begin position="202"/>
        <end position="393"/>
    </location>
</feature>
<feature type="compositionally biased region" description="Low complexity" evidence="1">
    <location>
        <begin position="267"/>
        <end position="279"/>
    </location>
</feature>
<feature type="compositionally biased region" description="Basic and acidic residues" evidence="1">
    <location>
        <begin position="645"/>
        <end position="674"/>
    </location>
</feature>
<dbReference type="RefSeq" id="WP_259622625.1">
    <property type="nucleotide sequence ID" value="NZ_JANYMP010000003.1"/>
</dbReference>
<evidence type="ECO:0000313" key="4">
    <source>
        <dbReference type="Proteomes" id="UP001141259"/>
    </source>
</evidence>
<proteinExistence type="predicted"/>
<dbReference type="PANTHER" id="PTHR23330:SF9">
    <property type="entry name" value="PROLINE-RICH PROTEIN 11"/>
    <property type="match status" value="1"/>
</dbReference>
<dbReference type="Pfam" id="PF13699">
    <property type="entry name" value="eCIS_core"/>
    <property type="match status" value="1"/>
</dbReference>
<protein>
    <submittedName>
        <fullName evidence="3">DUF4157 domain-containing protein</fullName>
    </submittedName>
</protein>
<feature type="compositionally biased region" description="Basic residues" evidence="1">
    <location>
        <begin position="1"/>
        <end position="12"/>
    </location>
</feature>
<evidence type="ECO:0000259" key="2">
    <source>
        <dbReference type="Pfam" id="PF13699"/>
    </source>
</evidence>
<dbReference type="PANTHER" id="PTHR23330">
    <property type="entry name" value="P300 TRANSCRIPTIONAL COFACTOR JMY-RELATED"/>
    <property type="match status" value="1"/>
</dbReference>
<dbReference type="EMBL" id="JANYMP010000003">
    <property type="protein sequence ID" value="MCS7477113.1"/>
    <property type="molecule type" value="Genomic_DNA"/>
</dbReference>
<reference evidence="3" key="1">
    <citation type="submission" date="2022-08" db="EMBL/GenBank/DDBJ databases">
        <authorList>
            <person name="Tistechok S."/>
            <person name="Samborskyy M."/>
            <person name="Roman I."/>
        </authorList>
    </citation>
    <scope>NUCLEOTIDE SEQUENCE</scope>
    <source>
        <strain evidence="3">DSM 103496</strain>
    </source>
</reference>
<accession>A0A9X2VL08</accession>
<feature type="region of interest" description="Disordered" evidence="1">
    <location>
        <begin position="645"/>
        <end position="704"/>
    </location>
</feature>
<organism evidence="3 4">
    <name type="scientific">Umezawaea endophytica</name>
    <dbReference type="NCBI Taxonomy" id="1654476"/>
    <lineage>
        <taxon>Bacteria</taxon>
        <taxon>Bacillati</taxon>
        <taxon>Actinomycetota</taxon>
        <taxon>Actinomycetes</taxon>
        <taxon>Pseudonocardiales</taxon>
        <taxon>Pseudonocardiaceae</taxon>
        <taxon>Umezawaea</taxon>
    </lineage>
</organism>
<dbReference type="AlphaFoldDB" id="A0A9X2VL08"/>
<sequence length="704" mass="75670">MWWPFRGKRPRRPSPTADSGPTLAWRRLPVLRTVITGLPRTAVVLMRMPDVAGTRSVLPELRLRRRRPAPTTGRTTTTALSTVDSFAVDTPVLVGRATGLLVIRPEPLAPAPEPEPAPPPPVDQDGLTEPALPIVPPVRRPAVPRRPAAPALTTASVEFVSEPVEPDSPFRSVTDFDRLAAQYEAMGIETAMSVLGLGDASGLAALSAPPPPPPEPVKSTVDPPRVPRARPTLGQSRRRGVGLPAAREDAGAPAEPFTPNEVPPAAAPTDVDTTVDPPTSQSRAHAPAELTVPPAEPMHPVATGDGRPDDRRTNRTVVQPPLFTSPAKAKPADPPPPRPPVRTPPPDRAAPPRQATREPLPATAPVTDQQDGPIHRAPINRTPPPFALQSNVDDPFEPPVPIEVVAFAPREHGTDSAEAPTLTEQVLPRQTTYLAEPEAVEVRVPSDVVTAFRRDLGVDIADVPVRSGRAVTRRAAALGARAFTQGGRVHLPHAVATMDRGDTRALLAHELVHVVQQRALGADMPGEDSAHGQELEAVARSAERWFLGEEQAPAPLVHRTRPTTSAPPNATESLQRAPRPTATNPVHDTTDPVPENPAMSWTPETGFTESRRPDAPAHHRADPDAAGLAEAFTQIADLRSTLAELRREREPSRDESPQDRTSHPDTDALADRLYRHIRSRLRSELLIDRERTGSLADPGPGGHR</sequence>
<evidence type="ECO:0000313" key="3">
    <source>
        <dbReference type="EMBL" id="MCS7477113.1"/>
    </source>
</evidence>
<feature type="compositionally biased region" description="Pro residues" evidence="1">
    <location>
        <begin position="332"/>
        <end position="349"/>
    </location>
</feature>
<feature type="compositionally biased region" description="Basic and acidic residues" evidence="1">
    <location>
        <begin position="681"/>
        <end position="692"/>
    </location>
</feature>
<comment type="caution">
    <text evidence="3">The sequence shown here is derived from an EMBL/GenBank/DDBJ whole genome shotgun (WGS) entry which is preliminary data.</text>
</comment>